<dbReference type="Gene3D" id="3.80.30.30">
    <property type="match status" value="1"/>
</dbReference>
<dbReference type="Proteomes" id="UP001152766">
    <property type="component" value="Unassembled WGS sequence"/>
</dbReference>
<gene>
    <name evidence="6" type="ORF">EXJ73_05440</name>
</gene>
<dbReference type="GO" id="GO:0003824">
    <property type="term" value="F:catalytic activity"/>
    <property type="evidence" value="ECO:0007669"/>
    <property type="project" value="InterPro"/>
</dbReference>
<keyword evidence="7" id="KW-1185">Reference proteome</keyword>
<reference evidence="6" key="1">
    <citation type="submission" date="2019-02" db="EMBL/GenBank/DDBJ databases">
        <title>Draft genome of the type strain Pelomonas aquatica CCUG 52575T.</title>
        <authorList>
            <person name="Gomila M."/>
            <person name="Lalucat J."/>
        </authorList>
    </citation>
    <scope>NUCLEOTIDE SEQUENCE</scope>
    <source>
        <strain evidence="6">CCUG 52575</strain>
    </source>
</reference>
<proteinExistence type="predicted"/>
<organism evidence="6 7">
    <name type="scientific">Pelomonas aquatica</name>
    <dbReference type="NCBI Taxonomy" id="431058"/>
    <lineage>
        <taxon>Bacteria</taxon>
        <taxon>Pseudomonadati</taxon>
        <taxon>Pseudomonadota</taxon>
        <taxon>Betaproteobacteria</taxon>
        <taxon>Burkholderiales</taxon>
        <taxon>Sphaerotilaceae</taxon>
        <taxon>Roseateles</taxon>
    </lineage>
</organism>
<evidence type="ECO:0000256" key="1">
    <source>
        <dbReference type="ARBA" id="ARBA00022723"/>
    </source>
</evidence>
<evidence type="ECO:0000256" key="2">
    <source>
        <dbReference type="ARBA" id="ARBA00023004"/>
    </source>
</evidence>
<dbReference type="RefSeq" id="WP_268150037.1">
    <property type="nucleotide sequence ID" value="NZ_JAPPUW010000008.1"/>
</dbReference>
<dbReference type="GO" id="GO:0046872">
    <property type="term" value="F:metal ion binding"/>
    <property type="evidence" value="ECO:0007669"/>
    <property type="project" value="UniProtKB-KW"/>
</dbReference>
<feature type="domain" description="Radical SAM core" evidence="5">
    <location>
        <begin position="76"/>
        <end position="316"/>
    </location>
</feature>
<sequence length="374" mass="41415">MSPAPTRIAPAQPSLVPLDSIKGRGSAGAMPHRFAREQREQVDDGWGTLDQQAAEERLAPATQVIEEQAKKIVTSNQSPDIAFDYSINPYRGCEHGCIYCFARPTHSYLNLSPGLDFETRIIAKVNAAERLRETLASPRYEPRSLVLGTATDAYQPVERRLGITRRVVEVLAEAGHPFSVVTKSAGIERELDLIAPMAARGLVSVYLSVTTLDHELARILEPRAAAPARRLRAIKALAEAGVPVGVSVSPIIPFINEPELERIVEAAVAAGASSAFSIPLRLPWEVNPLFQDWLQRHFPERAERVMARLRDMRGGLDNDARFGTRMTGEGVWAELLRARLHRIARKHGLRTERRPVELALFRRPARPSAQGSLF</sequence>
<evidence type="ECO:0000256" key="3">
    <source>
        <dbReference type="ARBA" id="ARBA00023014"/>
    </source>
</evidence>
<dbReference type="InterPro" id="IPR007197">
    <property type="entry name" value="rSAM"/>
</dbReference>
<dbReference type="SFLD" id="SFLDG01084">
    <property type="entry name" value="Uncharacterised_Radical_SAM_Su"/>
    <property type="match status" value="1"/>
</dbReference>
<name>A0A9X4LDI7_9BURK</name>
<dbReference type="SFLD" id="SFLDS00029">
    <property type="entry name" value="Radical_SAM"/>
    <property type="match status" value="1"/>
</dbReference>
<dbReference type="CDD" id="cd01335">
    <property type="entry name" value="Radical_SAM"/>
    <property type="match status" value="1"/>
</dbReference>
<dbReference type="SUPFAM" id="SSF102114">
    <property type="entry name" value="Radical SAM enzymes"/>
    <property type="match status" value="1"/>
</dbReference>
<dbReference type="Pfam" id="PF04055">
    <property type="entry name" value="Radical_SAM"/>
    <property type="match status" value="1"/>
</dbReference>
<protein>
    <submittedName>
        <fullName evidence="6">PA0069 family radical SAM protein</fullName>
    </submittedName>
</protein>
<dbReference type="InterPro" id="IPR006638">
    <property type="entry name" value="Elp3/MiaA/NifB-like_rSAM"/>
</dbReference>
<evidence type="ECO:0000313" key="7">
    <source>
        <dbReference type="Proteomes" id="UP001152766"/>
    </source>
</evidence>
<keyword evidence="2" id="KW-0408">Iron</keyword>
<keyword evidence="3" id="KW-0411">Iron-sulfur</keyword>
<dbReference type="PANTHER" id="PTHR43432:SF3">
    <property type="entry name" value="SLR0285 PROTEIN"/>
    <property type="match status" value="1"/>
</dbReference>
<dbReference type="EMBL" id="SGUG01000006">
    <property type="protein sequence ID" value="MDG0861916.1"/>
    <property type="molecule type" value="Genomic_DNA"/>
</dbReference>
<evidence type="ECO:0000313" key="6">
    <source>
        <dbReference type="EMBL" id="MDG0861916.1"/>
    </source>
</evidence>
<dbReference type="InterPro" id="IPR058240">
    <property type="entry name" value="rSAM_sf"/>
</dbReference>
<dbReference type="NCBIfam" id="NF033668">
    <property type="entry name" value="rSAM_PA0069"/>
    <property type="match status" value="1"/>
</dbReference>
<evidence type="ECO:0000259" key="5">
    <source>
        <dbReference type="PROSITE" id="PS51918"/>
    </source>
</evidence>
<keyword evidence="1" id="KW-0479">Metal-binding</keyword>
<accession>A0A9X4LDI7</accession>
<dbReference type="PROSITE" id="PS51918">
    <property type="entry name" value="RADICAL_SAM"/>
    <property type="match status" value="1"/>
</dbReference>
<evidence type="ECO:0000256" key="4">
    <source>
        <dbReference type="SAM" id="MobiDB-lite"/>
    </source>
</evidence>
<dbReference type="AlphaFoldDB" id="A0A9X4LDI7"/>
<dbReference type="SMART" id="SM00729">
    <property type="entry name" value="Elp3"/>
    <property type="match status" value="1"/>
</dbReference>
<dbReference type="InterPro" id="IPR040086">
    <property type="entry name" value="MJ0683-like"/>
</dbReference>
<dbReference type="PANTHER" id="PTHR43432">
    <property type="entry name" value="SLR0285 PROTEIN"/>
    <property type="match status" value="1"/>
</dbReference>
<comment type="caution">
    <text evidence="6">The sequence shown here is derived from an EMBL/GenBank/DDBJ whole genome shotgun (WGS) entry which is preliminary data.</text>
</comment>
<feature type="region of interest" description="Disordered" evidence="4">
    <location>
        <begin position="1"/>
        <end position="32"/>
    </location>
</feature>
<dbReference type="GO" id="GO:0051536">
    <property type="term" value="F:iron-sulfur cluster binding"/>
    <property type="evidence" value="ECO:0007669"/>
    <property type="project" value="UniProtKB-KW"/>
</dbReference>